<keyword evidence="3" id="KW-1185">Reference proteome</keyword>
<evidence type="ECO:0000256" key="1">
    <source>
        <dbReference type="SAM" id="MobiDB-lite"/>
    </source>
</evidence>
<name>A0ABN9XAX2_9DINO</name>
<dbReference type="EMBL" id="CAUYUJ010019965">
    <property type="protein sequence ID" value="CAK0894929.1"/>
    <property type="molecule type" value="Genomic_DNA"/>
</dbReference>
<dbReference type="Proteomes" id="UP001189429">
    <property type="component" value="Unassembled WGS sequence"/>
</dbReference>
<gene>
    <name evidence="2" type="ORF">PCOR1329_LOCUS73825</name>
</gene>
<evidence type="ECO:0000313" key="2">
    <source>
        <dbReference type="EMBL" id="CAK0894929.1"/>
    </source>
</evidence>
<evidence type="ECO:0000313" key="3">
    <source>
        <dbReference type="Proteomes" id="UP001189429"/>
    </source>
</evidence>
<protein>
    <submittedName>
        <fullName evidence="2">Uncharacterized protein</fullName>
    </submittedName>
</protein>
<organism evidence="2 3">
    <name type="scientific">Prorocentrum cordatum</name>
    <dbReference type="NCBI Taxonomy" id="2364126"/>
    <lineage>
        <taxon>Eukaryota</taxon>
        <taxon>Sar</taxon>
        <taxon>Alveolata</taxon>
        <taxon>Dinophyceae</taxon>
        <taxon>Prorocentrales</taxon>
        <taxon>Prorocentraceae</taxon>
        <taxon>Prorocentrum</taxon>
    </lineage>
</organism>
<comment type="caution">
    <text evidence="2">The sequence shown here is derived from an EMBL/GenBank/DDBJ whole genome shotgun (WGS) entry which is preliminary data.</text>
</comment>
<reference evidence="2" key="1">
    <citation type="submission" date="2023-10" db="EMBL/GenBank/DDBJ databases">
        <authorList>
            <person name="Chen Y."/>
            <person name="Shah S."/>
            <person name="Dougan E. K."/>
            <person name="Thang M."/>
            <person name="Chan C."/>
        </authorList>
    </citation>
    <scope>NUCLEOTIDE SEQUENCE [LARGE SCALE GENOMIC DNA]</scope>
</reference>
<accession>A0ABN9XAX2</accession>
<feature type="non-terminal residue" evidence="2">
    <location>
        <position position="1"/>
    </location>
</feature>
<feature type="region of interest" description="Disordered" evidence="1">
    <location>
        <begin position="1"/>
        <end position="36"/>
    </location>
</feature>
<proteinExistence type="predicted"/>
<sequence length="204" mass="22567">LEGPAPLPLRAAARPRAAHAQLGGQGAEMAQRSNDSVQRVEPVDFGGLAVSTAKSVVKNRPVSVSLWALGLLLAAFANGFAVSKDTQERYEITLRAAEKVDRKELNEAMIEMSHAERRYYNSKGWFSCDRTCERNRDSYNMATSRMQQVKGKRDQIMSEARSEVGIWSTFGVAEVRAAFWSAWQSGKDWAARDNVRCDIHGCGG</sequence>